<dbReference type="AlphaFoldDB" id="A0A9Q1KIV0"/>
<dbReference type="EMBL" id="JAKOGI010000080">
    <property type="protein sequence ID" value="KAJ8445196.1"/>
    <property type="molecule type" value="Genomic_DNA"/>
</dbReference>
<keyword evidence="4 6" id="KW-0472">Membrane</keyword>
<evidence type="ECO:0000313" key="9">
    <source>
        <dbReference type="EMBL" id="KAJ8445196.1"/>
    </source>
</evidence>
<feature type="transmembrane region" description="Helical" evidence="6">
    <location>
        <begin position="268"/>
        <end position="290"/>
    </location>
</feature>
<sequence>MTMSLILITLIATSVAAGSGFFSPRPQSSHGNGGQEVIVKERRREVAVEYDDEGDDGTKVSISPPEKDPVEDQLARAAASVAGVAQDVKGKAKEVLSNPNGPFGAGPRELICDALGRCQHRIAGVLRQAKEKAAMAEEKVKDLASRATHKVEERTQGVRENAGEKIKNAQEGVRETVENVKGKTEKVLEETVDKIEQKSTEGKMRFSHIVETIRNAFWPKSVGSLMGVIQMLGFAVAYGISVWVTFIMSHVLGGMLPRQQFGIVQSKLYPLYFKAMVGSIGLAFLGHLARQRVRLFRNKAEMLQGVNLMGSLLLVLTNLRFLEPRATKVMFEKMKMEKEEGRGTDDVSTTTTAEVMDTLTTDEAEPTPNNTTSTTTTAAKATVPPPQPEKDEAKSKISKLDHRLKQLNSYSSLLNFATLMGLTWHLMYLGEHLAVNS</sequence>
<feature type="domain" description="TMEM205-like" evidence="8">
    <location>
        <begin position="232"/>
        <end position="334"/>
    </location>
</feature>
<feature type="region of interest" description="Disordered" evidence="5">
    <location>
        <begin position="50"/>
        <end position="69"/>
    </location>
</feature>
<keyword evidence="7" id="KW-0732">Signal</keyword>
<evidence type="ECO:0000256" key="3">
    <source>
        <dbReference type="ARBA" id="ARBA00022989"/>
    </source>
</evidence>
<keyword evidence="10" id="KW-1185">Reference proteome</keyword>
<comment type="subcellular location">
    <subcellularLocation>
        <location evidence="1">Membrane</location>
    </subcellularLocation>
</comment>
<feature type="signal peptide" evidence="7">
    <location>
        <begin position="1"/>
        <end position="18"/>
    </location>
</feature>
<evidence type="ECO:0000256" key="5">
    <source>
        <dbReference type="SAM" id="MobiDB-lite"/>
    </source>
</evidence>
<dbReference type="PANTHER" id="PTHR47652">
    <property type="entry name" value="MITOCHONDRIAL IMPORT INNER MEMBRANE TRANSLOCASE SUBUNIT TIM44"/>
    <property type="match status" value="1"/>
</dbReference>
<evidence type="ECO:0000256" key="6">
    <source>
        <dbReference type="SAM" id="Phobius"/>
    </source>
</evidence>
<evidence type="ECO:0000313" key="10">
    <source>
        <dbReference type="Proteomes" id="UP001153076"/>
    </source>
</evidence>
<evidence type="ECO:0000256" key="4">
    <source>
        <dbReference type="ARBA" id="ARBA00023136"/>
    </source>
</evidence>
<protein>
    <recommendedName>
        <fullName evidence="8">TMEM205-like domain-containing protein</fullName>
    </recommendedName>
</protein>
<dbReference type="InterPro" id="IPR025423">
    <property type="entry name" value="TMEM205-like"/>
</dbReference>
<evidence type="ECO:0000259" key="8">
    <source>
        <dbReference type="Pfam" id="PF13664"/>
    </source>
</evidence>
<evidence type="ECO:0000256" key="1">
    <source>
        <dbReference type="ARBA" id="ARBA00004370"/>
    </source>
</evidence>
<organism evidence="9 10">
    <name type="scientific">Carnegiea gigantea</name>
    <dbReference type="NCBI Taxonomy" id="171969"/>
    <lineage>
        <taxon>Eukaryota</taxon>
        <taxon>Viridiplantae</taxon>
        <taxon>Streptophyta</taxon>
        <taxon>Embryophyta</taxon>
        <taxon>Tracheophyta</taxon>
        <taxon>Spermatophyta</taxon>
        <taxon>Magnoliopsida</taxon>
        <taxon>eudicotyledons</taxon>
        <taxon>Gunneridae</taxon>
        <taxon>Pentapetalae</taxon>
        <taxon>Caryophyllales</taxon>
        <taxon>Cactineae</taxon>
        <taxon>Cactaceae</taxon>
        <taxon>Cactoideae</taxon>
        <taxon>Echinocereeae</taxon>
        <taxon>Carnegiea</taxon>
    </lineage>
</organism>
<feature type="region of interest" description="Disordered" evidence="5">
    <location>
        <begin position="358"/>
        <end position="396"/>
    </location>
</feature>
<evidence type="ECO:0000256" key="2">
    <source>
        <dbReference type="ARBA" id="ARBA00022692"/>
    </source>
</evidence>
<feature type="transmembrane region" description="Helical" evidence="6">
    <location>
        <begin position="407"/>
        <end position="427"/>
    </location>
</feature>
<proteinExistence type="predicted"/>
<feature type="chain" id="PRO_5040427677" description="TMEM205-like domain-containing protein" evidence="7">
    <location>
        <begin position="19"/>
        <end position="437"/>
    </location>
</feature>
<keyword evidence="2 6" id="KW-0812">Transmembrane</keyword>
<comment type="caution">
    <text evidence="9">The sequence shown here is derived from an EMBL/GenBank/DDBJ whole genome shotgun (WGS) entry which is preliminary data.</text>
</comment>
<dbReference type="Pfam" id="PF13664">
    <property type="entry name" value="DUF4149"/>
    <property type="match status" value="1"/>
</dbReference>
<dbReference type="OrthoDB" id="1641132at2759"/>
<dbReference type="Proteomes" id="UP001153076">
    <property type="component" value="Unassembled WGS sequence"/>
</dbReference>
<gene>
    <name evidence="9" type="ORF">Cgig2_029568</name>
</gene>
<feature type="transmembrane region" description="Helical" evidence="6">
    <location>
        <begin position="231"/>
        <end position="256"/>
    </location>
</feature>
<keyword evidence="3 6" id="KW-1133">Transmembrane helix</keyword>
<feature type="transmembrane region" description="Helical" evidence="6">
    <location>
        <begin position="302"/>
        <end position="322"/>
    </location>
</feature>
<dbReference type="GO" id="GO:0016020">
    <property type="term" value="C:membrane"/>
    <property type="evidence" value="ECO:0007669"/>
    <property type="project" value="UniProtKB-SubCell"/>
</dbReference>
<dbReference type="PANTHER" id="PTHR47652:SF3">
    <property type="entry name" value="MITOCHONDRIAL IMPORT INNER MEMBRANE TRANSLOCASE SUBUNIT TIM44"/>
    <property type="match status" value="1"/>
</dbReference>
<reference evidence="9" key="1">
    <citation type="submission" date="2022-04" db="EMBL/GenBank/DDBJ databases">
        <title>Carnegiea gigantea Genome sequencing and assembly v2.</title>
        <authorList>
            <person name="Copetti D."/>
            <person name="Sanderson M.J."/>
            <person name="Burquez A."/>
            <person name="Wojciechowski M.F."/>
        </authorList>
    </citation>
    <scope>NUCLEOTIDE SEQUENCE</scope>
    <source>
        <strain evidence="9">SGP5-SGP5p</strain>
        <tissue evidence="9">Aerial part</tissue>
    </source>
</reference>
<evidence type="ECO:0000256" key="7">
    <source>
        <dbReference type="SAM" id="SignalP"/>
    </source>
</evidence>
<feature type="compositionally biased region" description="Low complexity" evidence="5">
    <location>
        <begin position="366"/>
        <end position="382"/>
    </location>
</feature>
<name>A0A9Q1KIV0_9CARY</name>
<dbReference type="Gene3D" id="1.20.120.20">
    <property type="entry name" value="Apolipoprotein"/>
    <property type="match status" value="1"/>
</dbReference>
<accession>A0A9Q1KIV0</accession>